<evidence type="ECO:0000313" key="7">
    <source>
        <dbReference type="Proteomes" id="UP001439008"/>
    </source>
</evidence>
<gene>
    <name evidence="6" type="ORF">MHBO_003410</name>
</gene>
<dbReference type="PROSITE" id="PS50600">
    <property type="entry name" value="ULP_PROTEASE"/>
    <property type="match status" value="1"/>
</dbReference>
<dbReference type="Pfam" id="PF02902">
    <property type="entry name" value="Peptidase_C48"/>
    <property type="match status" value="1"/>
</dbReference>
<evidence type="ECO:0000256" key="4">
    <source>
        <dbReference type="ARBA" id="ARBA00022807"/>
    </source>
</evidence>
<dbReference type="PANTHER" id="PTHR46915:SF2">
    <property type="entry name" value="UBIQUITIN-LIKE PROTEASE 4"/>
    <property type="match status" value="1"/>
</dbReference>
<comment type="similarity">
    <text evidence="1">Belongs to the peptidase C48 family.</text>
</comment>
<dbReference type="EMBL" id="JBDODL010001888">
    <property type="protein sequence ID" value="MES1921876.1"/>
    <property type="molecule type" value="Genomic_DNA"/>
</dbReference>
<keyword evidence="3" id="KW-0378">Hydrolase</keyword>
<dbReference type="SUPFAM" id="SSF54001">
    <property type="entry name" value="Cysteine proteinases"/>
    <property type="match status" value="1"/>
</dbReference>
<dbReference type="PANTHER" id="PTHR46915">
    <property type="entry name" value="UBIQUITIN-LIKE PROTEASE 4-RELATED"/>
    <property type="match status" value="1"/>
</dbReference>
<evidence type="ECO:0000256" key="3">
    <source>
        <dbReference type="ARBA" id="ARBA00022801"/>
    </source>
</evidence>
<dbReference type="Proteomes" id="UP001439008">
    <property type="component" value="Unassembled WGS sequence"/>
</dbReference>
<keyword evidence="4" id="KW-0788">Thiol protease</keyword>
<accession>A0ABV2AQB7</accession>
<evidence type="ECO:0000256" key="1">
    <source>
        <dbReference type="ARBA" id="ARBA00005234"/>
    </source>
</evidence>
<evidence type="ECO:0000259" key="5">
    <source>
        <dbReference type="PROSITE" id="PS50600"/>
    </source>
</evidence>
<reference evidence="6 7" key="1">
    <citation type="journal article" date="2024" name="BMC Biol.">
        <title>Comparative genomics of Ascetosporea gives new insight into the evolutionary basis for animal parasitism in Rhizaria.</title>
        <authorList>
            <person name="Hiltunen Thoren M."/>
            <person name="Onut-Brannstrom I."/>
            <person name="Alfjorden A."/>
            <person name="Peckova H."/>
            <person name="Swords F."/>
            <person name="Hooper C."/>
            <person name="Holzer A.S."/>
            <person name="Bass D."/>
            <person name="Burki F."/>
        </authorList>
    </citation>
    <scope>NUCLEOTIDE SEQUENCE [LARGE SCALE GENOMIC DNA]</scope>
    <source>
        <strain evidence="6">20-A016</strain>
    </source>
</reference>
<evidence type="ECO:0000313" key="6">
    <source>
        <dbReference type="EMBL" id="MES1921876.1"/>
    </source>
</evidence>
<dbReference type="InterPro" id="IPR003653">
    <property type="entry name" value="Peptidase_C48_C"/>
</dbReference>
<name>A0ABV2AQB7_9EUKA</name>
<organism evidence="6 7">
    <name type="scientific">Bonamia ostreae</name>
    <dbReference type="NCBI Taxonomy" id="126728"/>
    <lineage>
        <taxon>Eukaryota</taxon>
        <taxon>Sar</taxon>
        <taxon>Rhizaria</taxon>
        <taxon>Endomyxa</taxon>
        <taxon>Ascetosporea</taxon>
        <taxon>Haplosporida</taxon>
        <taxon>Bonamia</taxon>
    </lineage>
</organism>
<comment type="caution">
    <text evidence="6">The sequence shown here is derived from an EMBL/GenBank/DDBJ whole genome shotgun (WGS) entry which is preliminary data.</text>
</comment>
<dbReference type="Gene3D" id="3.40.395.10">
    <property type="entry name" value="Adenoviral Proteinase, Chain A"/>
    <property type="match status" value="1"/>
</dbReference>
<feature type="domain" description="Ubiquitin-like protease family profile" evidence="5">
    <location>
        <begin position="98"/>
        <end position="178"/>
    </location>
</feature>
<keyword evidence="7" id="KW-1185">Reference proteome</keyword>
<dbReference type="InterPro" id="IPR038765">
    <property type="entry name" value="Papain-like_cys_pep_sf"/>
</dbReference>
<keyword evidence="2" id="KW-0645">Protease</keyword>
<proteinExistence type="inferred from homology"/>
<protein>
    <recommendedName>
        <fullName evidence="5">Ubiquitin-like protease family profile domain-containing protein</fullName>
    </recommendedName>
</protein>
<evidence type="ECO:0000256" key="2">
    <source>
        <dbReference type="ARBA" id="ARBA00022670"/>
    </source>
</evidence>
<sequence>MNSINDLEERIGRLKIEDDYLQQQIVDLNERTKSFLKPSPAFKFRKRVPKLKTSPKLTKLQKKLLNFKKRKITKNEKNILKRLENGLENATASEFDNFLVTFNDMQCLNPGKWLNDEIINFYMGLLQKRSDERMVVRKERDFFFNTFFYTTLTGNNMSSYHYNNVRRWTKRKKVKNNF</sequence>